<reference evidence="1" key="1">
    <citation type="submission" date="2022-01" db="EMBL/GenBank/DDBJ databases">
        <authorList>
            <person name="King R."/>
        </authorList>
    </citation>
    <scope>NUCLEOTIDE SEQUENCE</scope>
</reference>
<organism evidence="1 2">
    <name type="scientific">Phyllotreta striolata</name>
    <name type="common">Striped flea beetle</name>
    <name type="synonym">Crioceris striolata</name>
    <dbReference type="NCBI Taxonomy" id="444603"/>
    <lineage>
        <taxon>Eukaryota</taxon>
        <taxon>Metazoa</taxon>
        <taxon>Ecdysozoa</taxon>
        <taxon>Arthropoda</taxon>
        <taxon>Hexapoda</taxon>
        <taxon>Insecta</taxon>
        <taxon>Pterygota</taxon>
        <taxon>Neoptera</taxon>
        <taxon>Endopterygota</taxon>
        <taxon>Coleoptera</taxon>
        <taxon>Polyphaga</taxon>
        <taxon>Cucujiformia</taxon>
        <taxon>Chrysomeloidea</taxon>
        <taxon>Chrysomelidae</taxon>
        <taxon>Galerucinae</taxon>
        <taxon>Alticini</taxon>
        <taxon>Phyllotreta</taxon>
    </lineage>
</organism>
<proteinExistence type="predicted"/>
<keyword evidence="2" id="KW-1185">Reference proteome</keyword>
<dbReference type="EMBL" id="OU900104">
    <property type="protein sequence ID" value="CAG9855769.1"/>
    <property type="molecule type" value="Genomic_DNA"/>
</dbReference>
<accession>A0A9N9TCN2</accession>
<name>A0A9N9TCN2_PHYSR</name>
<evidence type="ECO:0000313" key="1">
    <source>
        <dbReference type="EMBL" id="CAG9855769.1"/>
    </source>
</evidence>
<evidence type="ECO:0000313" key="2">
    <source>
        <dbReference type="Proteomes" id="UP001153712"/>
    </source>
</evidence>
<gene>
    <name evidence="1" type="ORF">PHYEVI_LOCUS2211</name>
</gene>
<dbReference type="AlphaFoldDB" id="A0A9N9TCN2"/>
<sequence>MSFAITKITSGNNVVIEKVHFDMFASKLCWSLVLLTCAIVCWAQDSSVYSDKMEEISDLDTSKSTTDNHVSNMTLKSLLEMKIPSMIAADLESTFVQGGKAVIKDIDKALRSSSDGKSVVTLLYLTCSIVFYLI</sequence>
<protein>
    <submittedName>
        <fullName evidence="1">Uncharacterized protein</fullName>
    </submittedName>
</protein>
<dbReference type="Proteomes" id="UP001153712">
    <property type="component" value="Chromosome 11"/>
</dbReference>